<organism evidence="5 6">
    <name type="scientific">Parendozoicomonas callyspongiae</name>
    <dbReference type="NCBI Taxonomy" id="2942213"/>
    <lineage>
        <taxon>Bacteria</taxon>
        <taxon>Pseudomonadati</taxon>
        <taxon>Pseudomonadota</taxon>
        <taxon>Gammaproteobacteria</taxon>
        <taxon>Oceanospirillales</taxon>
        <taxon>Endozoicomonadaceae</taxon>
        <taxon>Parendozoicomonas</taxon>
    </lineage>
</organism>
<reference evidence="5 6" key="1">
    <citation type="submission" date="2022-05" db="EMBL/GenBank/DDBJ databases">
        <authorList>
            <person name="Park J.-S."/>
        </authorList>
    </citation>
    <scope>NUCLEOTIDE SEQUENCE [LARGE SCALE GENOMIC DNA]</scope>
    <source>
        <strain evidence="5 6">2012CJ34-2</strain>
    </source>
</reference>
<evidence type="ECO:0000256" key="1">
    <source>
        <dbReference type="ARBA" id="ARBA00023015"/>
    </source>
</evidence>
<sequence>MTDFKTLNSTQIAKLAGVSRSTVSKVINNYPDIPEKTKDKVRSVIAEYRYTPNASAQVLRGKPQAVIALYVYAGVDEVNQDSLCGLSSPYVMGVISNFVVAANNRGHRLMIELLRHEEDEQEIEHRVREHFDSKSIAGAVFLGLPETVSFIDNLTDEDFPIAVIDREVNDHGMALNIFTDDRYGGEMATEHLIANGFRHLLFIGGDMSKRSARKRAEGYVQAMKKHGLTPELLSGDFTEQCGTAAAERILARDSKPDAVVCASDIVAYGLIRTLQKLDNDYLHKMGIIGFDGSVHNDFQSPPLSSVKVDFAAMARATISSLLNPDSETDRVIPVTLEPRASSLR</sequence>
<keyword evidence="1" id="KW-0805">Transcription regulation</keyword>
<dbReference type="PANTHER" id="PTHR30146">
    <property type="entry name" value="LACI-RELATED TRANSCRIPTIONAL REPRESSOR"/>
    <property type="match status" value="1"/>
</dbReference>
<dbReference type="CDD" id="cd01392">
    <property type="entry name" value="HTH_LacI"/>
    <property type="match status" value="1"/>
</dbReference>
<dbReference type="SMART" id="SM00354">
    <property type="entry name" value="HTH_LACI"/>
    <property type="match status" value="1"/>
</dbReference>
<keyword evidence="2" id="KW-0238">DNA-binding</keyword>
<keyword evidence="6" id="KW-1185">Reference proteome</keyword>
<dbReference type="Gene3D" id="3.40.50.2300">
    <property type="match status" value="2"/>
</dbReference>
<proteinExistence type="predicted"/>
<dbReference type="Pfam" id="PF13377">
    <property type="entry name" value="Peripla_BP_3"/>
    <property type="match status" value="1"/>
</dbReference>
<gene>
    <name evidence="5" type="ORF">M3P05_11275</name>
</gene>
<evidence type="ECO:0000259" key="4">
    <source>
        <dbReference type="PROSITE" id="PS50932"/>
    </source>
</evidence>
<dbReference type="Pfam" id="PF00356">
    <property type="entry name" value="LacI"/>
    <property type="match status" value="1"/>
</dbReference>
<dbReference type="SUPFAM" id="SSF47413">
    <property type="entry name" value="lambda repressor-like DNA-binding domains"/>
    <property type="match status" value="1"/>
</dbReference>
<protein>
    <submittedName>
        <fullName evidence="5">LacI family transcriptional regulator</fullName>
    </submittedName>
</protein>
<evidence type="ECO:0000256" key="2">
    <source>
        <dbReference type="ARBA" id="ARBA00023125"/>
    </source>
</evidence>
<evidence type="ECO:0000256" key="3">
    <source>
        <dbReference type="ARBA" id="ARBA00023163"/>
    </source>
</evidence>
<dbReference type="SUPFAM" id="SSF53822">
    <property type="entry name" value="Periplasmic binding protein-like I"/>
    <property type="match status" value="1"/>
</dbReference>
<dbReference type="EMBL" id="JAMFLX010000014">
    <property type="protein sequence ID" value="MCL6270503.1"/>
    <property type="molecule type" value="Genomic_DNA"/>
</dbReference>
<accession>A0ABT0PGN2</accession>
<dbReference type="InterPro" id="IPR010982">
    <property type="entry name" value="Lambda_DNA-bd_dom_sf"/>
</dbReference>
<dbReference type="Gene3D" id="1.10.260.40">
    <property type="entry name" value="lambda repressor-like DNA-binding domains"/>
    <property type="match status" value="1"/>
</dbReference>
<dbReference type="Proteomes" id="UP001203338">
    <property type="component" value="Unassembled WGS sequence"/>
</dbReference>
<dbReference type="InterPro" id="IPR000843">
    <property type="entry name" value="HTH_LacI"/>
</dbReference>
<comment type="caution">
    <text evidence="5">The sequence shown here is derived from an EMBL/GenBank/DDBJ whole genome shotgun (WGS) entry which is preliminary data.</text>
</comment>
<keyword evidence="3" id="KW-0804">Transcription</keyword>
<evidence type="ECO:0000313" key="5">
    <source>
        <dbReference type="EMBL" id="MCL6270503.1"/>
    </source>
</evidence>
<dbReference type="RefSeq" id="WP_249699732.1">
    <property type="nucleotide sequence ID" value="NZ_JAMFLX010000014.1"/>
</dbReference>
<dbReference type="PANTHER" id="PTHR30146:SF109">
    <property type="entry name" value="HTH-TYPE TRANSCRIPTIONAL REGULATOR GALS"/>
    <property type="match status" value="1"/>
</dbReference>
<evidence type="ECO:0000313" key="6">
    <source>
        <dbReference type="Proteomes" id="UP001203338"/>
    </source>
</evidence>
<dbReference type="InterPro" id="IPR028082">
    <property type="entry name" value="Peripla_BP_I"/>
</dbReference>
<dbReference type="InterPro" id="IPR046335">
    <property type="entry name" value="LacI/GalR-like_sensor"/>
</dbReference>
<name>A0ABT0PGN2_9GAMM</name>
<dbReference type="PROSITE" id="PS50932">
    <property type="entry name" value="HTH_LACI_2"/>
    <property type="match status" value="1"/>
</dbReference>
<dbReference type="CDD" id="cd06267">
    <property type="entry name" value="PBP1_LacI_sugar_binding-like"/>
    <property type="match status" value="1"/>
</dbReference>
<feature type="domain" description="HTH lacI-type" evidence="4">
    <location>
        <begin position="12"/>
        <end position="61"/>
    </location>
</feature>